<dbReference type="EMBL" id="BAAACR010000009">
    <property type="protein sequence ID" value="GAA0212203.1"/>
    <property type="molecule type" value="Genomic_DNA"/>
</dbReference>
<proteinExistence type="inferred from homology"/>
<feature type="binding site" evidence="10">
    <location>
        <position position="413"/>
    </location>
    <ligand>
        <name>[4Fe-4S] cluster</name>
        <dbReference type="ChEBI" id="CHEBI:49883"/>
        <note>4Fe-4S-S-AdoMet</note>
    </ligand>
</feature>
<feature type="binding site" evidence="10">
    <location>
        <position position="96"/>
    </location>
    <ligand>
        <name>substrate</name>
    </ligand>
</feature>
<feature type="binding site" evidence="10">
    <location>
        <position position="410"/>
    </location>
    <ligand>
        <name>[4Fe-4S] cluster</name>
        <dbReference type="ChEBI" id="CHEBI:49883"/>
        <note>4Fe-4S-S-AdoMet</note>
    </ligand>
</feature>
<evidence type="ECO:0000256" key="6">
    <source>
        <dbReference type="ARBA" id="ARBA00022977"/>
    </source>
</evidence>
<evidence type="ECO:0000256" key="9">
    <source>
        <dbReference type="ARBA" id="ARBA00023239"/>
    </source>
</evidence>
<keyword evidence="12" id="KW-1185">Reference proteome</keyword>
<feature type="binding site" evidence="10">
    <location>
        <begin position="186"/>
        <end position="188"/>
    </location>
    <ligand>
        <name>substrate</name>
    </ligand>
</feature>
<evidence type="ECO:0000256" key="4">
    <source>
        <dbReference type="ARBA" id="ARBA00022723"/>
    </source>
</evidence>
<dbReference type="InterPro" id="IPR038521">
    <property type="entry name" value="ThiC/Bza_core_dom"/>
</dbReference>
<dbReference type="SFLD" id="SFLDS00113">
    <property type="entry name" value="Radical_SAM_Phosphomethylpyrim"/>
    <property type="match status" value="1"/>
</dbReference>
<organism evidence="11 12">
    <name type="scientific">Selenomonas dianae</name>
    <dbReference type="NCBI Taxonomy" id="135079"/>
    <lineage>
        <taxon>Bacteria</taxon>
        <taxon>Bacillati</taxon>
        <taxon>Bacillota</taxon>
        <taxon>Negativicutes</taxon>
        <taxon>Selenomonadales</taxon>
        <taxon>Selenomonadaceae</taxon>
        <taxon>Selenomonas</taxon>
    </lineage>
</organism>
<reference evidence="11 12" key="1">
    <citation type="journal article" date="2019" name="Int. J. Syst. Evol. Microbiol.">
        <title>The Global Catalogue of Microorganisms (GCM) 10K type strain sequencing project: providing services to taxonomists for standard genome sequencing and annotation.</title>
        <authorList>
            <consortium name="The Broad Institute Genomics Platform"/>
            <consortium name="The Broad Institute Genome Sequencing Center for Infectious Disease"/>
            <person name="Wu L."/>
            <person name="Ma J."/>
        </authorList>
    </citation>
    <scope>NUCLEOTIDE SEQUENCE [LARGE SCALE GENOMIC DNA]</scope>
    <source>
        <strain evidence="11 12">JCM 8542</strain>
    </source>
</reference>
<dbReference type="PANTHER" id="PTHR30557:SF1">
    <property type="entry name" value="PHOSPHOMETHYLPYRIMIDINE SYNTHASE, CHLOROPLASTIC"/>
    <property type="match status" value="1"/>
</dbReference>
<feature type="binding site" evidence="10">
    <location>
        <position position="270"/>
    </location>
    <ligand>
        <name>Zn(2+)</name>
        <dbReference type="ChEBI" id="CHEBI:29105"/>
    </ligand>
</feature>
<dbReference type="HAMAP" id="MF_00089">
    <property type="entry name" value="ThiC"/>
    <property type="match status" value="1"/>
</dbReference>
<feature type="binding site" evidence="10">
    <location>
        <position position="417"/>
    </location>
    <ligand>
        <name>[4Fe-4S] cluster</name>
        <dbReference type="ChEBI" id="CHEBI:49883"/>
        <note>4Fe-4S-S-AdoMet</note>
    </ligand>
</feature>
<dbReference type="SFLD" id="SFLDG01114">
    <property type="entry name" value="phosphomethylpyrimidine_syntha"/>
    <property type="match status" value="1"/>
</dbReference>
<accession>A0ABN0T4K5</accession>
<comment type="similarity">
    <text evidence="10">Belongs to the ThiC family.</text>
</comment>
<dbReference type="SFLD" id="SFLDF00407">
    <property type="entry name" value="phosphomethylpyrimidine_syntha"/>
    <property type="match status" value="1"/>
</dbReference>
<dbReference type="NCBIfam" id="TIGR00190">
    <property type="entry name" value="thiC"/>
    <property type="match status" value="1"/>
</dbReference>
<dbReference type="NCBIfam" id="NF009895">
    <property type="entry name" value="PRK13352.1"/>
    <property type="match status" value="1"/>
</dbReference>
<evidence type="ECO:0000256" key="10">
    <source>
        <dbReference type="HAMAP-Rule" id="MF_00089"/>
    </source>
</evidence>
<dbReference type="Gene3D" id="3.20.20.540">
    <property type="entry name" value="Radical SAM ThiC family, central domain"/>
    <property type="match status" value="1"/>
</dbReference>
<dbReference type="InterPro" id="IPR002817">
    <property type="entry name" value="ThiC/BzaA/B"/>
</dbReference>
<dbReference type="PANTHER" id="PTHR30557">
    <property type="entry name" value="THIAMINE BIOSYNTHESIS PROTEIN THIC"/>
    <property type="match status" value="1"/>
</dbReference>
<sequence>MATQMQRARAGEITEEMRIVAEEERVTPEFVRESVAAGRIVIPANTEHKGLRPRGVGAGLRVKVNANIGTSNVFPAVEPELAKLDEAVRCGADAVMDLSTGDHIDVSRQRIIAHSPVMVGTVPLYEATVVAIRNHGAVIEMTDTDLFHVIEQQARDGADFLTLHCGVTRSAIEHMKHEGRVMDIVSRGGSFIAGWMLHHDKENPLYERYDDILDICEKYDVTISLGDGMRPGCLADATDRCQITELLTLGALVDRAWARGVQVMVEGPGHVPFDQIASNMKLEKELCHNAPFYVLGPLVTDIAPGYDHITSAIGGTLAAVNGADFICYVTPAEHLGLPTIEDVHTGVITARIAAHSADLVRGVPGAWEWDLAMAKARKALDWEKQMTLAIDPDLARRKRGARNEEGAEACSMCGNYCSVKLLGQYLGKPGNGSC</sequence>
<feature type="binding site" evidence="10">
    <location>
        <position position="67"/>
    </location>
    <ligand>
        <name>substrate</name>
    </ligand>
</feature>
<gene>
    <name evidence="10 11" type="primary">thiC</name>
    <name evidence="11" type="ORF">GCM10008919_14370</name>
</gene>
<keyword evidence="9 10" id="KW-0456">Lyase</keyword>
<keyword evidence="5 10" id="KW-0862">Zinc</keyword>
<comment type="caution">
    <text evidence="11">The sequence shown here is derived from an EMBL/GenBank/DDBJ whole genome shotgun (WGS) entry which is preliminary data.</text>
</comment>
<keyword evidence="4 10" id="KW-0479">Metal-binding</keyword>
<dbReference type="RefSeq" id="WP_304986688.1">
    <property type="nucleotide sequence ID" value="NZ_BAAACR010000009.1"/>
</dbReference>
<comment type="function">
    <text evidence="1 10">Catalyzes the synthesis of the hydroxymethylpyrimidine phosphate (HMP-P) moiety of thiamine from aminoimidazole ribotide (AIR) in a radical S-adenosyl-L-methionine (SAM)-dependent reaction.</text>
</comment>
<feature type="binding site" evidence="10">
    <location>
        <begin position="227"/>
        <end position="230"/>
    </location>
    <ligand>
        <name>substrate</name>
    </ligand>
</feature>
<keyword evidence="6 10" id="KW-0784">Thiamine biosynthesis</keyword>
<feature type="binding site" evidence="10">
    <location>
        <position position="293"/>
    </location>
    <ligand>
        <name>substrate</name>
    </ligand>
</feature>
<feature type="binding site" evidence="10">
    <location>
        <position position="334"/>
    </location>
    <ligand>
        <name>Zn(2+)</name>
        <dbReference type="ChEBI" id="CHEBI:29105"/>
    </ligand>
</feature>
<evidence type="ECO:0000256" key="1">
    <source>
        <dbReference type="ARBA" id="ARBA00003175"/>
    </source>
</evidence>
<dbReference type="Proteomes" id="UP001500399">
    <property type="component" value="Unassembled WGS sequence"/>
</dbReference>
<name>A0ABN0T4K5_9FIRM</name>
<evidence type="ECO:0000313" key="11">
    <source>
        <dbReference type="EMBL" id="GAA0212203.1"/>
    </source>
</evidence>
<evidence type="ECO:0000256" key="2">
    <source>
        <dbReference type="ARBA" id="ARBA00022485"/>
    </source>
</evidence>
<keyword evidence="8 10" id="KW-0411">Iron-sulfur</keyword>
<evidence type="ECO:0000256" key="5">
    <source>
        <dbReference type="ARBA" id="ARBA00022833"/>
    </source>
</evidence>
<feature type="binding site" evidence="10">
    <location>
        <position position="266"/>
    </location>
    <ligand>
        <name>substrate</name>
    </ligand>
</feature>
<feature type="binding site" evidence="10">
    <location>
        <position position="125"/>
    </location>
    <ligand>
        <name>substrate</name>
    </ligand>
</feature>
<comment type="pathway">
    <text evidence="10">Cofactor biosynthesis; thiamine diphosphate biosynthesis.</text>
</comment>
<evidence type="ECO:0000313" key="12">
    <source>
        <dbReference type="Proteomes" id="UP001500399"/>
    </source>
</evidence>
<dbReference type="InterPro" id="IPR037509">
    <property type="entry name" value="ThiC"/>
</dbReference>
<protein>
    <recommendedName>
        <fullName evidence="10">Phosphomethylpyrimidine synthase</fullName>
        <ecNumber evidence="10">4.1.99.17</ecNumber>
    </recommendedName>
    <alternativeName>
        <fullName evidence="10">Hydroxymethylpyrimidine phosphate synthase</fullName>
        <shortName evidence="10">HMP-P synthase</shortName>
        <shortName evidence="10">HMP-phosphate synthase</shortName>
        <shortName evidence="10">HMPP synthase</shortName>
    </alternativeName>
    <alternativeName>
        <fullName evidence="10">Thiamine biosynthesis protein ThiC</fullName>
    </alternativeName>
</protein>
<comment type="cofactor">
    <cofactor evidence="10">
        <name>[4Fe-4S] cluster</name>
        <dbReference type="ChEBI" id="CHEBI:49883"/>
    </cofactor>
    <text evidence="10">Binds 1 [4Fe-4S] cluster per subunit. The cluster is coordinated with 3 cysteines and an exchangeable S-adenosyl-L-methionine.</text>
</comment>
<evidence type="ECO:0000256" key="7">
    <source>
        <dbReference type="ARBA" id="ARBA00023004"/>
    </source>
</evidence>
<feature type="binding site" evidence="10">
    <location>
        <position position="164"/>
    </location>
    <ligand>
        <name>substrate</name>
    </ligand>
</feature>
<dbReference type="Gene3D" id="6.10.250.620">
    <property type="match status" value="1"/>
</dbReference>
<evidence type="ECO:0000256" key="3">
    <source>
        <dbReference type="ARBA" id="ARBA00022691"/>
    </source>
</evidence>
<evidence type="ECO:0000256" key="8">
    <source>
        <dbReference type="ARBA" id="ARBA00023014"/>
    </source>
</evidence>
<keyword evidence="7 10" id="KW-0408">Iron</keyword>
<keyword evidence="3 10" id="KW-0949">S-adenosyl-L-methionine</keyword>
<comment type="catalytic activity">
    <reaction evidence="10">
        <text>5-amino-1-(5-phospho-beta-D-ribosyl)imidazole + S-adenosyl-L-methionine = 4-amino-2-methyl-5-(phosphooxymethyl)pyrimidine + CO + 5'-deoxyadenosine + formate + L-methionine + 3 H(+)</text>
        <dbReference type="Rhea" id="RHEA:24840"/>
        <dbReference type="ChEBI" id="CHEBI:15378"/>
        <dbReference type="ChEBI" id="CHEBI:15740"/>
        <dbReference type="ChEBI" id="CHEBI:17245"/>
        <dbReference type="ChEBI" id="CHEBI:17319"/>
        <dbReference type="ChEBI" id="CHEBI:57844"/>
        <dbReference type="ChEBI" id="CHEBI:58354"/>
        <dbReference type="ChEBI" id="CHEBI:59789"/>
        <dbReference type="ChEBI" id="CHEBI:137981"/>
        <dbReference type="EC" id="4.1.99.17"/>
    </reaction>
</comment>
<dbReference type="EC" id="4.1.99.17" evidence="10"/>
<dbReference type="Pfam" id="PF01964">
    <property type="entry name" value="ThiC_Rad_SAM"/>
    <property type="match status" value="1"/>
</dbReference>
<keyword evidence="2 10" id="KW-0004">4Fe-4S</keyword>